<reference evidence="1" key="2">
    <citation type="journal article" date="2023" name="Commun. Biol.">
        <title>Intrasexual cuticular hydrocarbon dimorphism in a wasp sheds light on hydrocarbon biosynthesis genes in Hymenoptera.</title>
        <authorList>
            <person name="Moris V.C."/>
            <person name="Podsiadlowski L."/>
            <person name="Martin S."/>
            <person name="Oeyen J.P."/>
            <person name="Donath A."/>
            <person name="Petersen M."/>
            <person name="Wilbrandt J."/>
            <person name="Misof B."/>
            <person name="Liedtke D."/>
            <person name="Thamm M."/>
            <person name="Scheiner R."/>
            <person name="Schmitt T."/>
            <person name="Niehuis O."/>
        </authorList>
    </citation>
    <scope>NUCLEOTIDE SEQUENCE</scope>
    <source>
        <strain evidence="1">GBR_01_08_01A</strain>
    </source>
</reference>
<gene>
    <name evidence="1" type="ORF">KPH14_012989</name>
</gene>
<evidence type="ECO:0000313" key="2">
    <source>
        <dbReference type="Proteomes" id="UP001258017"/>
    </source>
</evidence>
<dbReference type="EMBL" id="JAIFRP010005155">
    <property type="protein sequence ID" value="KAK2574721.1"/>
    <property type="molecule type" value="Genomic_DNA"/>
</dbReference>
<evidence type="ECO:0000313" key="1">
    <source>
        <dbReference type="EMBL" id="KAK2574721.1"/>
    </source>
</evidence>
<protein>
    <submittedName>
        <fullName evidence="1">Uncharacterized protein</fullName>
    </submittedName>
</protein>
<feature type="non-terminal residue" evidence="1">
    <location>
        <position position="42"/>
    </location>
</feature>
<dbReference type="AlphaFoldDB" id="A0AAD9R7Z2"/>
<name>A0AAD9R7Z2_9HYME</name>
<proteinExistence type="predicted"/>
<comment type="caution">
    <text evidence="1">The sequence shown here is derived from an EMBL/GenBank/DDBJ whole genome shotgun (WGS) entry which is preliminary data.</text>
</comment>
<accession>A0AAD9R7Z2</accession>
<keyword evidence="2" id="KW-1185">Reference proteome</keyword>
<reference evidence="1" key="1">
    <citation type="submission" date="2021-08" db="EMBL/GenBank/DDBJ databases">
        <authorList>
            <person name="Misof B."/>
            <person name="Oliver O."/>
            <person name="Podsiadlowski L."/>
            <person name="Donath A."/>
            <person name="Peters R."/>
            <person name="Mayer C."/>
            <person name="Rust J."/>
            <person name="Gunkel S."/>
            <person name="Lesny P."/>
            <person name="Martin S."/>
            <person name="Oeyen J.P."/>
            <person name="Petersen M."/>
            <person name="Panagiotis P."/>
            <person name="Wilbrandt J."/>
            <person name="Tanja T."/>
        </authorList>
    </citation>
    <scope>NUCLEOTIDE SEQUENCE</scope>
    <source>
        <strain evidence="1">GBR_01_08_01A</strain>
        <tissue evidence="1">Thorax + abdomen</tissue>
    </source>
</reference>
<sequence length="42" mass="4694">MVIGAGLEKVFWGEAVLTATFLINISPTKALKSNKTPYEMWH</sequence>
<dbReference type="Proteomes" id="UP001258017">
    <property type="component" value="Unassembled WGS sequence"/>
</dbReference>
<organism evidence="1 2">
    <name type="scientific">Odynerus spinipes</name>
    <dbReference type="NCBI Taxonomy" id="1348599"/>
    <lineage>
        <taxon>Eukaryota</taxon>
        <taxon>Metazoa</taxon>
        <taxon>Ecdysozoa</taxon>
        <taxon>Arthropoda</taxon>
        <taxon>Hexapoda</taxon>
        <taxon>Insecta</taxon>
        <taxon>Pterygota</taxon>
        <taxon>Neoptera</taxon>
        <taxon>Endopterygota</taxon>
        <taxon>Hymenoptera</taxon>
        <taxon>Apocrita</taxon>
        <taxon>Aculeata</taxon>
        <taxon>Vespoidea</taxon>
        <taxon>Vespidae</taxon>
        <taxon>Eumeninae</taxon>
        <taxon>Odynerus</taxon>
    </lineage>
</organism>